<dbReference type="EMBL" id="JBHSNO010000015">
    <property type="protein sequence ID" value="MFC5591267.1"/>
    <property type="molecule type" value="Genomic_DNA"/>
</dbReference>
<proteinExistence type="predicted"/>
<dbReference type="Gene3D" id="3.30.70.1290">
    <property type="entry name" value="Transposase IS200-like"/>
    <property type="match status" value="1"/>
</dbReference>
<feature type="domain" description="Transposase IS200-like" evidence="1">
    <location>
        <begin position="32"/>
        <end position="69"/>
    </location>
</feature>
<evidence type="ECO:0000313" key="3">
    <source>
        <dbReference type="Proteomes" id="UP001596109"/>
    </source>
</evidence>
<protein>
    <submittedName>
        <fullName evidence="2">Transposase</fullName>
    </submittedName>
</protein>
<evidence type="ECO:0000313" key="2">
    <source>
        <dbReference type="EMBL" id="MFC5591267.1"/>
    </source>
</evidence>
<gene>
    <name evidence="2" type="ORF">ACFPRA_20500</name>
</gene>
<dbReference type="RefSeq" id="WP_381438835.1">
    <property type="nucleotide sequence ID" value="NZ_JBHSNO010000015.1"/>
</dbReference>
<sequence length="82" mass="9228">MLVKTNHPLGIEKTAESESLHCKILQATSGSIPRLEKDILGQKLWAGGYFCATVGSVDEETIRNYNANQFNEEKNDVFWIDN</sequence>
<dbReference type="SUPFAM" id="SSF143422">
    <property type="entry name" value="Transposase IS200-like"/>
    <property type="match status" value="1"/>
</dbReference>
<dbReference type="Proteomes" id="UP001596109">
    <property type="component" value="Unassembled WGS sequence"/>
</dbReference>
<name>A0ABW0TPM5_9BACL</name>
<evidence type="ECO:0000259" key="1">
    <source>
        <dbReference type="Pfam" id="PF01797"/>
    </source>
</evidence>
<keyword evidence="3" id="KW-1185">Reference proteome</keyword>
<dbReference type="Pfam" id="PF01797">
    <property type="entry name" value="Y1_Tnp"/>
    <property type="match status" value="1"/>
</dbReference>
<dbReference type="InterPro" id="IPR036515">
    <property type="entry name" value="Transposase_17_sf"/>
</dbReference>
<organism evidence="2 3">
    <name type="scientific">Sporosarcina soli</name>
    <dbReference type="NCBI Taxonomy" id="334736"/>
    <lineage>
        <taxon>Bacteria</taxon>
        <taxon>Bacillati</taxon>
        <taxon>Bacillota</taxon>
        <taxon>Bacilli</taxon>
        <taxon>Bacillales</taxon>
        <taxon>Caryophanaceae</taxon>
        <taxon>Sporosarcina</taxon>
    </lineage>
</organism>
<comment type="caution">
    <text evidence="2">The sequence shown here is derived from an EMBL/GenBank/DDBJ whole genome shotgun (WGS) entry which is preliminary data.</text>
</comment>
<reference evidence="3" key="1">
    <citation type="journal article" date="2019" name="Int. J. Syst. Evol. Microbiol.">
        <title>The Global Catalogue of Microorganisms (GCM) 10K type strain sequencing project: providing services to taxonomists for standard genome sequencing and annotation.</title>
        <authorList>
            <consortium name="The Broad Institute Genomics Platform"/>
            <consortium name="The Broad Institute Genome Sequencing Center for Infectious Disease"/>
            <person name="Wu L."/>
            <person name="Ma J."/>
        </authorList>
    </citation>
    <scope>NUCLEOTIDE SEQUENCE [LARGE SCALE GENOMIC DNA]</scope>
    <source>
        <strain evidence="3">CGMCC 4.1434</strain>
    </source>
</reference>
<dbReference type="InterPro" id="IPR002686">
    <property type="entry name" value="Transposase_17"/>
</dbReference>
<accession>A0ABW0TPM5</accession>